<dbReference type="AlphaFoldDB" id="A0A4R5AEB6"/>
<keyword evidence="1" id="KW-0460">Magnesium</keyword>
<dbReference type="PANTHER" id="PTHR16222">
    <property type="entry name" value="ADP-RIBOSYLGLYCOHYDROLASE"/>
    <property type="match status" value="1"/>
</dbReference>
<dbReference type="Proteomes" id="UP000295217">
    <property type="component" value="Unassembled WGS sequence"/>
</dbReference>
<dbReference type="InterPro" id="IPR050792">
    <property type="entry name" value="ADP-ribosylglycohydrolase"/>
</dbReference>
<name>A0A4R5AEB6_9ACTN</name>
<dbReference type="InterPro" id="IPR005502">
    <property type="entry name" value="Ribosyl_crysJ1"/>
</dbReference>
<evidence type="ECO:0000256" key="1">
    <source>
        <dbReference type="PIRSR" id="PIRSR605502-1"/>
    </source>
</evidence>
<dbReference type="RefSeq" id="WP_132104284.1">
    <property type="nucleotide sequence ID" value="NZ_SMLB01000022.1"/>
</dbReference>
<reference evidence="2 3" key="1">
    <citation type="submission" date="2019-02" db="EMBL/GenBank/DDBJ databases">
        <title>Draft genome sequences of novel Actinobacteria.</title>
        <authorList>
            <person name="Sahin N."/>
            <person name="Ay H."/>
            <person name="Saygin H."/>
        </authorList>
    </citation>
    <scope>NUCLEOTIDE SEQUENCE [LARGE SCALE GENOMIC DNA]</scope>
    <source>
        <strain evidence="2 3">8K307</strain>
    </source>
</reference>
<feature type="binding site" evidence="1">
    <location>
        <position position="52"/>
    </location>
    <ligand>
        <name>Mg(2+)</name>
        <dbReference type="ChEBI" id="CHEBI:18420"/>
        <label>1</label>
    </ligand>
</feature>
<keyword evidence="2" id="KW-0378">Hydrolase</keyword>
<dbReference type="Pfam" id="PF03747">
    <property type="entry name" value="ADP_ribosyl_GH"/>
    <property type="match status" value="1"/>
</dbReference>
<dbReference type="OrthoDB" id="2822542at2"/>
<feature type="binding site" evidence="1">
    <location>
        <position position="51"/>
    </location>
    <ligand>
        <name>Mg(2+)</name>
        <dbReference type="ChEBI" id="CHEBI:18420"/>
        <label>1</label>
    </ligand>
</feature>
<dbReference type="Gene3D" id="1.10.4080.10">
    <property type="entry name" value="ADP-ribosylation/Crystallin J1"/>
    <property type="match status" value="1"/>
</dbReference>
<accession>A0A4R5AEB6</accession>
<dbReference type="PANTHER" id="PTHR16222:SF12">
    <property type="entry name" value="ADP-RIBOSYLGLYCOHYDROLASE-RELATED"/>
    <property type="match status" value="1"/>
</dbReference>
<organism evidence="2 3">
    <name type="scientific">Jiangella aurantiaca</name>
    <dbReference type="NCBI Taxonomy" id="2530373"/>
    <lineage>
        <taxon>Bacteria</taxon>
        <taxon>Bacillati</taxon>
        <taxon>Actinomycetota</taxon>
        <taxon>Actinomycetes</taxon>
        <taxon>Jiangellales</taxon>
        <taxon>Jiangellaceae</taxon>
        <taxon>Jiangella</taxon>
    </lineage>
</organism>
<feature type="binding site" evidence="1">
    <location>
        <position position="260"/>
    </location>
    <ligand>
        <name>Mg(2+)</name>
        <dbReference type="ChEBI" id="CHEBI:18420"/>
        <label>1</label>
    </ligand>
</feature>
<dbReference type="EMBL" id="SMLB01000022">
    <property type="protein sequence ID" value="TDD68232.1"/>
    <property type="molecule type" value="Genomic_DNA"/>
</dbReference>
<proteinExistence type="predicted"/>
<evidence type="ECO:0000313" key="2">
    <source>
        <dbReference type="EMBL" id="TDD68232.1"/>
    </source>
</evidence>
<comment type="cofactor">
    <cofactor evidence="1">
        <name>Mg(2+)</name>
        <dbReference type="ChEBI" id="CHEBI:18420"/>
    </cofactor>
    <text evidence="1">Binds 2 magnesium ions per subunit.</text>
</comment>
<dbReference type="SUPFAM" id="SSF101478">
    <property type="entry name" value="ADP-ribosylglycohydrolase"/>
    <property type="match status" value="1"/>
</dbReference>
<dbReference type="GO" id="GO:0046872">
    <property type="term" value="F:metal ion binding"/>
    <property type="evidence" value="ECO:0007669"/>
    <property type="project" value="UniProtKB-KW"/>
</dbReference>
<evidence type="ECO:0000313" key="3">
    <source>
        <dbReference type="Proteomes" id="UP000295217"/>
    </source>
</evidence>
<dbReference type="InterPro" id="IPR036705">
    <property type="entry name" value="Ribosyl_crysJ1_sf"/>
</dbReference>
<keyword evidence="3" id="KW-1185">Reference proteome</keyword>
<feature type="binding site" evidence="1">
    <location>
        <position position="263"/>
    </location>
    <ligand>
        <name>Mg(2+)</name>
        <dbReference type="ChEBI" id="CHEBI:18420"/>
        <label>1</label>
    </ligand>
</feature>
<sequence>MPVTRQRARGCLLGLAVGDAMGAPAENLTAEEIAARWGTVTGFLTDRPSGTDDTEYAAFSALLLLEHGTALTSDHVADAWIRHLTVREGGFSGAGFSELGTIENLRAGLRPPASGRHLHSWSDGLAMRAAVHGVYAAGDPGTAARLAAVDGAVSHDGEGVHAGVAVAAAVAVAMTGTTTPHDIAAAALAAVPDDSWTARSLRAGVIHAGDVPALLDAVVVRSYPWTDLAPEAVALAFGAFLAADGAFAPAVTGAVAMGRDADTTAAIAGALAGAHGGLDAVPADWRAQIGPVTGRCLGEVVAGLHPLDLADQLADHLEADS</sequence>
<comment type="caution">
    <text evidence="2">The sequence shown here is derived from an EMBL/GenBank/DDBJ whole genome shotgun (WGS) entry which is preliminary data.</text>
</comment>
<keyword evidence="1" id="KW-0479">Metal-binding</keyword>
<gene>
    <name evidence="2" type="ORF">E1262_16725</name>
</gene>
<feature type="binding site" evidence="1">
    <location>
        <position position="53"/>
    </location>
    <ligand>
        <name>Mg(2+)</name>
        <dbReference type="ChEBI" id="CHEBI:18420"/>
        <label>1</label>
    </ligand>
</feature>
<protein>
    <submittedName>
        <fullName evidence="2">ADP-ribosylglycohydrolase family protein</fullName>
    </submittedName>
</protein>
<dbReference type="GO" id="GO:0016787">
    <property type="term" value="F:hydrolase activity"/>
    <property type="evidence" value="ECO:0007669"/>
    <property type="project" value="UniProtKB-KW"/>
</dbReference>
<feature type="binding site" evidence="1">
    <location>
        <position position="262"/>
    </location>
    <ligand>
        <name>Mg(2+)</name>
        <dbReference type="ChEBI" id="CHEBI:18420"/>
        <label>1</label>
    </ligand>
</feature>